<dbReference type="SUPFAM" id="SSF103473">
    <property type="entry name" value="MFS general substrate transporter"/>
    <property type="match status" value="1"/>
</dbReference>
<feature type="transmembrane region" description="Helical" evidence="7">
    <location>
        <begin position="130"/>
        <end position="152"/>
    </location>
</feature>
<name>A0A8H7R2J2_9FUNG</name>
<dbReference type="PANTHER" id="PTHR23503:SF8">
    <property type="entry name" value="FACILITATED GLUCOSE TRANSPORTER PROTEIN 1"/>
    <property type="match status" value="1"/>
</dbReference>
<feature type="transmembrane region" description="Helical" evidence="7">
    <location>
        <begin position="164"/>
        <end position="187"/>
    </location>
</feature>
<dbReference type="InterPro" id="IPR005829">
    <property type="entry name" value="Sugar_transporter_CS"/>
</dbReference>
<evidence type="ECO:0000256" key="5">
    <source>
        <dbReference type="ARBA" id="ARBA00022989"/>
    </source>
</evidence>
<dbReference type="InterPro" id="IPR036259">
    <property type="entry name" value="MFS_trans_sf"/>
</dbReference>
<dbReference type="Gene3D" id="1.20.1250.20">
    <property type="entry name" value="MFS general substrate transporter like domains"/>
    <property type="match status" value="2"/>
</dbReference>
<dbReference type="InterPro" id="IPR003663">
    <property type="entry name" value="Sugar/inositol_transpt"/>
</dbReference>
<dbReference type="PRINTS" id="PR00171">
    <property type="entry name" value="SUGRTRNSPORT"/>
</dbReference>
<feature type="transmembrane region" description="Helical" evidence="7">
    <location>
        <begin position="73"/>
        <end position="93"/>
    </location>
</feature>
<keyword evidence="10" id="KW-1185">Reference proteome</keyword>
<dbReference type="AlphaFoldDB" id="A0A8H7R2J2"/>
<protein>
    <recommendedName>
        <fullName evidence="8">Major facilitator superfamily (MFS) profile domain-containing protein</fullName>
    </recommendedName>
</protein>
<evidence type="ECO:0000313" key="10">
    <source>
        <dbReference type="Proteomes" id="UP000650833"/>
    </source>
</evidence>
<keyword evidence="4 7" id="KW-0812">Transmembrane</keyword>
<keyword evidence="6 7" id="KW-0472">Membrane</keyword>
<dbReference type="Proteomes" id="UP000650833">
    <property type="component" value="Unassembled WGS sequence"/>
</dbReference>
<feature type="transmembrane region" description="Helical" evidence="7">
    <location>
        <begin position="473"/>
        <end position="496"/>
    </location>
</feature>
<dbReference type="PROSITE" id="PS00216">
    <property type="entry name" value="SUGAR_TRANSPORT_1"/>
    <property type="match status" value="1"/>
</dbReference>
<dbReference type="PROSITE" id="PS00217">
    <property type="entry name" value="SUGAR_TRANSPORT_2"/>
    <property type="match status" value="1"/>
</dbReference>
<dbReference type="Pfam" id="PF00083">
    <property type="entry name" value="Sugar_tr"/>
    <property type="match status" value="2"/>
</dbReference>
<proteinExistence type="inferred from homology"/>
<dbReference type="InterPro" id="IPR020846">
    <property type="entry name" value="MFS_dom"/>
</dbReference>
<evidence type="ECO:0000256" key="2">
    <source>
        <dbReference type="ARBA" id="ARBA00010992"/>
    </source>
</evidence>
<comment type="subcellular location">
    <subcellularLocation>
        <location evidence="1">Membrane</location>
        <topology evidence="1">Multi-pass membrane protein</topology>
    </subcellularLocation>
</comment>
<feature type="transmembrane region" description="Helical" evidence="7">
    <location>
        <begin position="410"/>
        <end position="432"/>
    </location>
</feature>
<dbReference type="InterPro" id="IPR045263">
    <property type="entry name" value="GLUT"/>
</dbReference>
<sequence length="541" mass="58946">MSIENSSAIASSLDLTYPKYMLFCVVVASLNFFCIGWVTSSANLPGTITHACKNGIAHIENSMFPDCLPMGDALWGFAVASFCIGALVGGLLGGYIQTKLGRRKAIFFNSLGYTIGGILIGCSTSSSMFIVGRIICGLSCGVGSLTVPIYVGEISTVKTRGVMGTVNQIMTTAGIVLACIIGLPLSTVPLWRINYAIVALPALLQTFLTPFCIESPRYLVSINRLVEAKLSLQKLRPNSNVDMEFYAMIEGQLGSNAAMETFSNPATIIGVCSEADYFKVESRNSKTEMTTAINTQQPMETPLCTPPLPTPPPMYMENRRSNSTEEANTPMNMIQIFCDTLIRQVALIVILIHCFQQLIGINAVMYYSSTMFTLMYSPEMSKYMAILCSIVNFLLTVVAIFLIDRIGRRSLLLVSQAGVCIFAVLLTIGYVYNISVLMMLSIFGYVAFFAVGMGPIPWVLISELSPVYASSSIGSSAAAMNWAMNFLIGQCFPVIFSKIQGYSFLIFAIVAIVTLIFTYFKIPETKGRSIEDITIEFKVSA</sequence>
<comment type="similarity">
    <text evidence="2">Belongs to the major facilitator superfamily. Sugar transporter (TC 2.A.1.1) family.</text>
</comment>
<feature type="transmembrane region" description="Helical" evidence="7">
    <location>
        <begin position="438"/>
        <end position="461"/>
    </location>
</feature>
<feature type="transmembrane region" description="Helical" evidence="7">
    <location>
        <begin position="502"/>
        <end position="520"/>
    </location>
</feature>
<feature type="transmembrane region" description="Helical" evidence="7">
    <location>
        <begin position="341"/>
        <end position="363"/>
    </location>
</feature>
<evidence type="ECO:0000256" key="7">
    <source>
        <dbReference type="SAM" id="Phobius"/>
    </source>
</evidence>
<evidence type="ECO:0000313" key="9">
    <source>
        <dbReference type="EMBL" id="KAG2202720.1"/>
    </source>
</evidence>
<dbReference type="PROSITE" id="PS50850">
    <property type="entry name" value="MFS"/>
    <property type="match status" value="1"/>
</dbReference>
<evidence type="ECO:0000256" key="1">
    <source>
        <dbReference type="ARBA" id="ARBA00004141"/>
    </source>
</evidence>
<comment type="caution">
    <text evidence="9">The sequence shown here is derived from an EMBL/GenBank/DDBJ whole genome shotgun (WGS) entry which is preliminary data.</text>
</comment>
<evidence type="ECO:0000256" key="4">
    <source>
        <dbReference type="ARBA" id="ARBA00022692"/>
    </source>
</evidence>
<dbReference type="GO" id="GO:0016020">
    <property type="term" value="C:membrane"/>
    <property type="evidence" value="ECO:0007669"/>
    <property type="project" value="UniProtKB-SubCell"/>
</dbReference>
<evidence type="ECO:0000259" key="8">
    <source>
        <dbReference type="PROSITE" id="PS50850"/>
    </source>
</evidence>
<dbReference type="EMBL" id="JAEPRC010000250">
    <property type="protein sequence ID" value="KAG2202720.1"/>
    <property type="molecule type" value="Genomic_DNA"/>
</dbReference>
<evidence type="ECO:0000256" key="6">
    <source>
        <dbReference type="ARBA" id="ARBA00023136"/>
    </source>
</evidence>
<gene>
    <name evidence="9" type="ORF">INT46_003228</name>
</gene>
<feature type="transmembrane region" description="Helical" evidence="7">
    <location>
        <begin position="383"/>
        <end position="403"/>
    </location>
</feature>
<dbReference type="InterPro" id="IPR005828">
    <property type="entry name" value="MFS_sugar_transport-like"/>
</dbReference>
<evidence type="ECO:0000256" key="3">
    <source>
        <dbReference type="ARBA" id="ARBA00022448"/>
    </source>
</evidence>
<keyword evidence="3" id="KW-0813">Transport</keyword>
<feature type="domain" description="Major facilitator superfamily (MFS) profile" evidence="8">
    <location>
        <begin position="24"/>
        <end position="526"/>
    </location>
</feature>
<feature type="transmembrane region" description="Helical" evidence="7">
    <location>
        <begin position="193"/>
        <end position="213"/>
    </location>
</feature>
<feature type="transmembrane region" description="Helical" evidence="7">
    <location>
        <begin position="20"/>
        <end position="38"/>
    </location>
</feature>
<accession>A0A8H7R2J2</accession>
<dbReference type="PANTHER" id="PTHR23503">
    <property type="entry name" value="SOLUTE CARRIER FAMILY 2"/>
    <property type="match status" value="1"/>
</dbReference>
<dbReference type="OrthoDB" id="4540492at2759"/>
<reference evidence="9" key="1">
    <citation type="submission" date="2020-12" db="EMBL/GenBank/DDBJ databases">
        <title>Metabolic potential, ecology and presence of endohyphal bacteria is reflected in genomic diversity of Mucoromycotina.</title>
        <authorList>
            <person name="Muszewska A."/>
            <person name="Okrasinska A."/>
            <person name="Steczkiewicz K."/>
            <person name="Drgas O."/>
            <person name="Orlowska M."/>
            <person name="Perlinska-Lenart U."/>
            <person name="Aleksandrzak-Piekarczyk T."/>
            <person name="Szatraj K."/>
            <person name="Zielenkiewicz U."/>
            <person name="Pilsyk S."/>
            <person name="Malc E."/>
            <person name="Mieczkowski P."/>
            <person name="Kruszewska J.S."/>
            <person name="Biernat P."/>
            <person name="Pawlowska J."/>
        </authorList>
    </citation>
    <scope>NUCLEOTIDE SEQUENCE</scope>
    <source>
        <strain evidence="9">CBS 226.32</strain>
    </source>
</reference>
<organism evidence="9 10">
    <name type="scientific">Mucor plumbeus</name>
    <dbReference type="NCBI Taxonomy" id="97098"/>
    <lineage>
        <taxon>Eukaryota</taxon>
        <taxon>Fungi</taxon>
        <taxon>Fungi incertae sedis</taxon>
        <taxon>Mucoromycota</taxon>
        <taxon>Mucoromycotina</taxon>
        <taxon>Mucoromycetes</taxon>
        <taxon>Mucorales</taxon>
        <taxon>Mucorineae</taxon>
        <taxon>Mucoraceae</taxon>
        <taxon>Mucor</taxon>
    </lineage>
</organism>
<dbReference type="GO" id="GO:0015149">
    <property type="term" value="F:hexose transmembrane transporter activity"/>
    <property type="evidence" value="ECO:0007669"/>
    <property type="project" value="TreeGrafter"/>
</dbReference>
<keyword evidence="5 7" id="KW-1133">Transmembrane helix</keyword>
<feature type="transmembrane region" description="Helical" evidence="7">
    <location>
        <begin position="105"/>
        <end position="124"/>
    </location>
</feature>